<dbReference type="PROSITE" id="PS50889">
    <property type="entry name" value="S4"/>
    <property type="match status" value="1"/>
</dbReference>
<evidence type="ECO:0000313" key="8">
    <source>
        <dbReference type="EMBL" id="GCE21775.1"/>
    </source>
</evidence>
<comment type="catalytic activity">
    <reaction evidence="1 6">
        <text>a uridine in RNA = a pseudouridine in RNA</text>
        <dbReference type="Rhea" id="RHEA:48348"/>
        <dbReference type="Rhea" id="RHEA-COMP:12068"/>
        <dbReference type="Rhea" id="RHEA-COMP:12069"/>
        <dbReference type="ChEBI" id="CHEBI:65314"/>
        <dbReference type="ChEBI" id="CHEBI:65315"/>
    </reaction>
</comment>
<feature type="active site" evidence="4">
    <location>
        <position position="150"/>
    </location>
</feature>
<dbReference type="GO" id="GO:0000455">
    <property type="term" value="P:enzyme-directed rRNA pseudouridine synthesis"/>
    <property type="evidence" value="ECO:0007669"/>
    <property type="project" value="UniProtKB-ARBA"/>
</dbReference>
<dbReference type="PROSITE" id="PS01129">
    <property type="entry name" value="PSI_RLU"/>
    <property type="match status" value="1"/>
</dbReference>
<evidence type="ECO:0000259" key="7">
    <source>
        <dbReference type="SMART" id="SM00363"/>
    </source>
</evidence>
<dbReference type="SUPFAM" id="SSF55120">
    <property type="entry name" value="Pseudouridine synthase"/>
    <property type="match status" value="1"/>
</dbReference>
<evidence type="ECO:0000256" key="4">
    <source>
        <dbReference type="PIRSR" id="PIRSR606225-1"/>
    </source>
</evidence>
<evidence type="ECO:0000256" key="6">
    <source>
        <dbReference type="RuleBase" id="RU362028"/>
    </source>
</evidence>
<evidence type="ECO:0000256" key="5">
    <source>
        <dbReference type="PROSITE-ProRule" id="PRU00182"/>
    </source>
</evidence>
<sequence>MDKDTPTPTTAQTSWTITEEQVGTRLDRFLAAQIDKLSRASIQQLVIDGAILINDKPATKSGYALRLNDHVRALTFVPSSAVKNVTPQQIPLDIVYEDKDFIVLNKEAGMVVHPAPGHYDDTLVNALLARYPELSNQQADLRPGIVHRLDRDTSGLLIVARNLQTQGLLIEQMKEHQIEKRYLALVEGVISLDRGSIDAPIGRDPRNRQQMTITSVDSKEAVTHFKVQERYQQHTLVLLQLETGRTHQIRVHLKAIGHPVVGDPTYGTGRLRYGITLNRQFLHAYQLRFKHPVTEEIIELEAPLPPDLQSILDHPEHL</sequence>
<dbReference type="Proteomes" id="UP000287188">
    <property type="component" value="Unassembled WGS sequence"/>
</dbReference>
<accession>A0A402ARP2</accession>
<comment type="similarity">
    <text evidence="2 6">Belongs to the pseudouridine synthase RluA family.</text>
</comment>
<dbReference type="AlphaFoldDB" id="A0A402ARP2"/>
<dbReference type="InterPro" id="IPR050188">
    <property type="entry name" value="RluA_PseudoU_synthase"/>
</dbReference>
<evidence type="ECO:0000256" key="2">
    <source>
        <dbReference type="ARBA" id="ARBA00010876"/>
    </source>
</evidence>
<dbReference type="CDD" id="cd02869">
    <property type="entry name" value="PseudoU_synth_RluA_like"/>
    <property type="match status" value="1"/>
</dbReference>
<name>A0A402ARP2_9CHLR</name>
<dbReference type="EMBL" id="BIFS01000001">
    <property type="protein sequence ID" value="GCE21775.1"/>
    <property type="molecule type" value="Genomic_DNA"/>
</dbReference>
<dbReference type="InterPro" id="IPR020103">
    <property type="entry name" value="PsdUridine_synth_cat_dom_sf"/>
</dbReference>
<proteinExistence type="inferred from homology"/>
<feature type="domain" description="RNA-binding S4" evidence="7">
    <location>
        <begin position="24"/>
        <end position="91"/>
    </location>
</feature>
<dbReference type="InterPro" id="IPR006225">
    <property type="entry name" value="PsdUridine_synth_RluC/D"/>
</dbReference>
<dbReference type="PANTHER" id="PTHR21600">
    <property type="entry name" value="MITOCHONDRIAL RNA PSEUDOURIDINE SYNTHASE"/>
    <property type="match status" value="1"/>
</dbReference>
<dbReference type="InterPro" id="IPR036986">
    <property type="entry name" value="S4_RNA-bd_sf"/>
</dbReference>
<dbReference type="Gene3D" id="3.10.290.10">
    <property type="entry name" value="RNA-binding S4 domain"/>
    <property type="match status" value="1"/>
</dbReference>
<keyword evidence="9" id="KW-1185">Reference proteome</keyword>
<protein>
    <recommendedName>
        <fullName evidence="6">Pseudouridine synthase</fullName>
        <ecNumber evidence="6">5.4.99.-</ecNumber>
    </recommendedName>
</protein>
<dbReference type="GO" id="GO:0003723">
    <property type="term" value="F:RNA binding"/>
    <property type="evidence" value="ECO:0007669"/>
    <property type="project" value="UniProtKB-KW"/>
</dbReference>
<dbReference type="GO" id="GO:0120159">
    <property type="term" value="F:rRNA pseudouridine synthase activity"/>
    <property type="evidence" value="ECO:0007669"/>
    <property type="project" value="UniProtKB-ARBA"/>
</dbReference>
<reference evidence="9" key="1">
    <citation type="submission" date="2018-12" db="EMBL/GenBank/DDBJ databases">
        <title>Tengunoibacter tsumagoiensis gen. nov., sp. nov., Dictyobacter kobayashii sp. nov., D. alpinus sp. nov., and D. joshuensis sp. nov. and description of Dictyobacteraceae fam. nov. within the order Ktedonobacterales isolated from Tengu-no-mugimeshi.</title>
        <authorList>
            <person name="Wang C.M."/>
            <person name="Zheng Y."/>
            <person name="Sakai Y."/>
            <person name="Toyoda A."/>
            <person name="Minakuchi Y."/>
            <person name="Abe K."/>
            <person name="Yokota A."/>
            <person name="Yabe S."/>
        </authorList>
    </citation>
    <scope>NUCLEOTIDE SEQUENCE [LARGE SCALE GENOMIC DNA]</scope>
    <source>
        <strain evidence="9">Uno11</strain>
    </source>
</reference>
<dbReference type="InterPro" id="IPR006145">
    <property type="entry name" value="PsdUridine_synth_RsuA/RluA"/>
</dbReference>
<dbReference type="Gene3D" id="3.30.2350.10">
    <property type="entry name" value="Pseudouridine synthase"/>
    <property type="match status" value="1"/>
</dbReference>
<dbReference type="EC" id="5.4.99.-" evidence="6"/>
<comment type="caution">
    <text evidence="8">The sequence shown here is derived from an EMBL/GenBank/DDBJ whole genome shotgun (WGS) entry which is preliminary data.</text>
</comment>
<dbReference type="PANTHER" id="PTHR21600:SF44">
    <property type="entry name" value="RIBOSOMAL LARGE SUBUNIT PSEUDOURIDINE SYNTHASE D"/>
    <property type="match status" value="1"/>
</dbReference>
<dbReference type="InterPro" id="IPR006224">
    <property type="entry name" value="PsdUridine_synth_RluA-like_CS"/>
</dbReference>
<keyword evidence="3 6" id="KW-0413">Isomerase</keyword>
<keyword evidence="5" id="KW-0694">RNA-binding</keyword>
<comment type="function">
    <text evidence="6">Responsible for synthesis of pseudouridine from uracil.</text>
</comment>
<evidence type="ECO:0000256" key="3">
    <source>
        <dbReference type="ARBA" id="ARBA00023235"/>
    </source>
</evidence>
<gene>
    <name evidence="8" type="primary">ylyB</name>
    <name evidence="8" type="ORF">KDK_55750</name>
</gene>
<dbReference type="InterPro" id="IPR002942">
    <property type="entry name" value="S4_RNA-bd"/>
</dbReference>
<evidence type="ECO:0000256" key="1">
    <source>
        <dbReference type="ARBA" id="ARBA00000073"/>
    </source>
</evidence>
<dbReference type="SMART" id="SM00363">
    <property type="entry name" value="S4"/>
    <property type="match status" value="1"/>
</dbReference>
<dbReference type="NCBIfam" id="TIGR00005">
    <property type="entry name" value="rluA_subfam"/>
    <property type="match status" value="1"/>
</dbReference>
<organism evidence="8 9">
    <name type="scientific">Dictyobacter kobayashii</name>
    <dbReference type="NCBI Taxonomy" id="2014872"/>
    <lineage>
        <taxon>Bacteria</taxon>
        <taxon>Bacillati</taxon>
        <taxon>Chloroflexota</taxon>
        <taxon>Ktedonobacteria</taxon>
        <taxon>Ktedonobacterales</taxon>
        <taxon>Dictyobacteraceae</taxon>
        <taxon>Dictyobacter</taxon>
    </lineage>
</organism>
<dbReference type="SUPFAM" id="SSF55174">
    <property type="entry name" value="Alpha-L RNA-binding motif"/>
    <property type="match status" value="1"/>
</dbReference>
<dbReference type="CDD" id="cd00165">
    <property type="entry name" value="S4"/>
    <property type="match status" value="1"/>
</dbReference>
<dbReference type="Pfam" id="PF00849">
    <property type="entry name" value="PseudoU_synth_2"/>
    <property type="match status" value="1"/>
</dbReference>
<evidence type="ECO:0000313" key="9">
    <source>
        <dbReference type="Proteomes" id="UP000287188"/>
    </source>
</evidence>
<dbReference type="Pfam" id="PF01479">
    <property type="entry name" value="S4"/>
    <property type="match status" value="1"/>
</dbReference>